<evidence type="ECO:0000256" key="8">
    <source>
        <dbReference type="HAMAP-Rule" id="MF_00093"/>
    </source>
</evidence>
<reference evidence="11 13" key="1">
    <citation type="submission" date="2019-09" db="EMBL/GenBank/DDBJ databases">
        <title>Draft genome sequence assemblies of isolates from the urinary tract.</title>
        <authorList>
            <person name="Mores C.R."/>
            <person name="Putonti C."/>
            <person name="Wolfe A.J."/>
        </authorList>
    </citation>
    <scope>NUCLEOTIDE SEQUENCE [LARGE SCALE GENOMIC DNA]</scope>
    <source>
        <strain evidence="11 13">UMB246</strain>
    </source>
</reference>
<evidence type="ECO:0000256" key="9">
    <source>
        <dbReference type="SAM" id="Coils"/>
    </source>
</evidence>
<accession>A0A5N1ICF6</accession>
<dbReference type="GO" id="GO:0005829">
    <property type="term" value="C:cytosol"/>
    <property type="evidence" value="ECO:0007669"/>
    <property type="project" value="UniProtKB-ARBA"/>
</dbReference>
<dbReference type="Pfam" id="PF00472">
    <property type="entry name" value="RF-1"/>
    <property type="match status" value="1"/>
</dbReference>
<evidence type="ECO:0000256" key="5">
    <source>
        <dbReference type="ARBA" id="ARBA00022490"/>
    </source>
</evidence>
<evidence type="ECO:0000256" key="1">
    <source>
        <dbReference type="ARBA" id="ARBA00002986"/>
    </source>
</evidence>
<dbReference type="RefSeq" id="WP_006584491.1">
    <property type="nucleotide sequence ID" value="NZ_CATOUV010000001.1"/>
</dbReference>
<dbReference type="GeneID" id="31743284"/>
<comment type="function">
    <text evidence="1 8">Peptide chain release factor 1 directs the termination of translation in response to the peptide chain termination codons UAG and UAA.</text>
</comment>
<dbReference type="InterPro" id="IPR050057">
    <property type="entry name" value="Prokaryotic/Mito_RF"/>
</dbReference>
<keyword evidence="6 8" id="KW-0648">Protein biosynthesis</keyword>
<name>A0A5N1ICF6_LACJE</name>
<dbReference type="SUPFAM" id="SSF75620">
    <property type="entry name" value="Release factor"/>
    <property type="match status" value="1"/>
</dbReference>
<feature type="modified residue" description="N5-methylglutamine" evidence="8">
    <location>
        <position position="236"/>
    </location>
</feature>
<organism evidence="11 13">
    <name type="scientific">Lactobacillus jensenii</name>
    <dbReference type="NCBI Taxonomy" id="109790"/>
    <lineage>
        <taxon>Bacteria</taxon>
        <taxon>Bacillati</taxon>
        <taxon>Bacillota</taxon>
        <taxon>Bacilli</taxon>
        <taxon>Lactobacillales</taxon>
        <taxon>Lactobacillaceae</taxon>
        <taxon>Lactobacillus</taxon>
    </lineage>
</organism>
<keyword evidence="14" id="KW-1185">Reference proteome</keyword>
<evidence type="ECO:0000313" key="11">
    <source>
        <dbReference type="EMBL" id="KAA9321701.1"/>
    </source>
</evidence>
<dbReference type="Gene3D" id="6.10.140.1950">
    <property type="match status" value="1"/>
</dbReference>
<comment type="caution">
    <text evidence="11">The sequence shown here is derived from an EMBL/GenBank/DDBJ whole genome shotgun (WGS) entry which is preliminary data.</text>
</comment>
<dbReference type="GO" id="GO:0016149">
    <property type="term" value="F:translation release factor activity, codon specific"/>
    <property type="evidence" value="ECO:0007669"/>
    <property type="project" value="UniProtKB-UniRule"/>
</dbReference>
<dbReference type="InterPro" id="IPR000352">
    <property type="entry name" value="Pep_chain_release_fac_I"/>
</dbReference>
<dbReference type="Proteomes" id="UP000327236">
    <property type="component" value="Unassembled WGS sequence"/>
</dbReference>
<dbReference type="PANTHER" id="PTHR43804">
    <property type="entry name" value="LD18447P"/>
    <property type="match status" value="1"/>
</dbReference>
<dbReference type="NCBIfam" id="TIGR00019">
    <property type="entry name" value="prfA"/>
    <property type="match status" value="1"/>
</dbReference>
<proteinExistence type="inferred from homology"/>
<evidence type="ECO:0000256" key="6">
    <source>
        <dbReference type="ARBA" id="ARBA00022917"/>
    </source>
</evidence>
<reference evidence="12 14" key="2">
    <citation type="submission" date="2024-04" db="EMBL/GenBank/DDBJ databases">
        <title>Three lactobacilli isolated from voided urine samples from females with type 2 diabetes.</title>
        <authorList>
            <person name="Kula A."/>
            <person name="Stegman N."/>
            <person name="Putonti C."/>
        </authorList>
    </citation>
    <scope>NUCLEOTIDE SEQUENCE [LARGE SCALE GENOMIC DNA]</scope>
    <source>
        <strain evidence="12 14">1855</strain>
    </source>
</reference>
<dbReference type="InterPro" id="IPR005139">
    <property type="entry name" value="PCRF"/>
</dbReference>
<dbReference type="Gene3D" id="3.30.70.1660">
    <property type="match status" value="1"/>
</dbReference>
<dbReference type="OrthoDB" id="9806673at2"/>
<dbReference type="Gene3D" id="3.30.160.20">
    <property type="match status" value="1"/>
</dbReference>
<dbReference type="AlphaFoldDB" id="A0A5N1ICF6"/>
<dbReference type="InterPro" id="IPR004373">
    <property type="entry name" value="RF-1"/>
</dbReference>
<dbReference type="FunFam" id="3.30.160.20:FF:000004">
    <property type="entry name" value="Peptide chain release factor 1"/>
    <property type="match status" value="1"/>
</dbReference>
<dbReference type="NCBIfam" id="NF001859">
    <property type="entry name" value="PRK00591.1"/>
    <property type="match status" value="1"/>
</dbReference>
<feature type="domain" description="Prokaryotic-type class I peptide chain release factors" evidence="10">
    <location>
        <begin position="229"/>
        <end position="245"/>
    </location>
</feature>
<evidence type="ECO:0000256" key="4">
    <source>
        <dbReference type="ARBA" id="ARBA00022481"/>
    </source>
</evidence>
<dbReference type="EMBL" id="VYWW01000026">
    <property type="protein sequence ID" value="KAA9321701.1"/>
    <property type="molecule type" value="Genomic_DNA"/>
</dbReference>
<dbReference type="SMART" id="SM00937">
    <property type="entry name" value="PCRF"/>
    <property type="match status" value="1"/>
</dbReference>
<feature type="coiled-coil region" evidence="9">
    <location>
        <begin position="1"/>
        <end position="97"/>
    </location>
</feature>
<dbReference type="HAMAP" id="MF_00093">
    <property type="entry name" value="Rel_fac_1"/>
    <property type="match status" value="1"/>
</dbReference>
<protein>
    <recommendedName>
        <fullName evidence="7 8">Peptide chain release factor 1</fullName>
        <shortName evidence="8">RF-1</shortName>
    </recommendedName>
</protein>
<evidence type="ECO:0000259" key="10">
    <source>
        <dbReference type="PROSITE" id="PS00745"/>
    </source>
</evidence>
<comment type="similarity">
    <text evidence="3 8">Belongs to the prokaryotic/mitochondrial release factor family.</text>
</comment>
<sequence>MDKVMAQLEGLVARYEEIQELMADPEVINDTKRYMEISKEEADMREVVQKYRKYQEDQKTISDNKEIIESESDADLVEMAKEENSDLEKEVADLEEEIKILMLPKDPNDDKDIIMEIRGAAGGDEASLFAGDLLRMYEKYAETQGWKISVIDEETTEVGGYKHVAIMITGDKVYSKLKYENGAHRVQRIPVTESQGRVHTSTATVAVMPEYEQVDIDLDPKDIRVDVYRSSGAGGQHINKTSSAVRMTHLPTGIVVAMQDQRSQQQNRAKAMEILKSRVYDYYESQNQASYDEKRKNAVGTGDRSERIRTYNYPQNRVTDHRIGLTLNKLDRIMNGELDEIISALIVHYQTKQLEELAEDNA</sequence>
<dbReference type="InterPro" id="IPR045853">
    <property type="entry name" value="Pep_chain_release_fac_I_sf"/>
</dbReference>
<dbReference type="KEGG" id="lje:BUE77_06090"/>
<keyword evidence="5 8" id="KW-0963">Cytoplasm</keyword>
<dbReference type="FunFam" id="3.30.70.1660:FF:000002">
    <property type="entry name" value="Peptide chain release factor 1"/>
    <property type="match status" value="1"/>
</dbReference>
<keyword evidence="9" id="KW-0175">Coiled coil</keyword>
<dbReference type="FunFam" id="3.30.70.1660:FF:000004">
    <property type="entry name" value="Peptide chain release factor 1"/>
    <property type="match status" value="1"/>
</dbReference>
<evidence type="ECO:0000313" key="13">
    <source>
        <dbReference type="Proteomes" id="UP000327236"/>
    </source>
</evidence>
<evidence type="ECO:0000313" key="14">
    <source>
        <dbReference type="Proteomes" id="UP001385848"/>
    </source>
</evidence>
<keyword evidence="4 8" id="KW-0488">Methylation</keyword>
<dbReference type="EMBL" id="JBBVUL010000021">
    <property type="protein sequence ID" value="MEL0565905.1"/>
    <property type="molecule type" value="Genomic_DNA"/>
</dbReference>
<dbReference type="PROSITE" id="PS00745">
    <property type="entry name" value="RF_PROK_I"/>
    <property type="match status" value="1"/>
</dbReference>
<gene>
    <name evidence="8 11" type="primary">prfA</name>
    <name evidence="12" type="ORF">AAC431_08285</name>
    <name evidence="11" type="ORF">F6H94_06160</name>
</gene>
<comment type="PTM">
    <text evidence="8">Methylated by PrmC. Methylation increases the termination efficiency of RF1.</text>
</comment>
<comment type="subcellular location">
    <subcellularLocation>
        <location evidence="2 8">Cytoplasm</location>
    </subcellularLocation>
</comment>
<evidence type="ECO:0000256" key="3">
    <source>
        <dbReference type="ARBA" id="ARBA00010835"/>
    </source>
</evidence>
<evidence type="ECO:0000256" key="7">
    <source>
        <dbReference type="ARBA" id="ARBA00050039"/>
    </source>
</evidence>
<evidence type="ECO:0000256" key="2">
    <source>
        <dbReference type="ARBA" id="ARBA00004496"/>
    </source>
</evidence>
<dbReference type="Pfam" id="PF03462">
    <property type="entry name" value="PCRF"/>
    <property type="match status" value="1"/>
</dbReference>
<evidence type="ECO:0000313" key="12">
    <source>
        <dbReference type="EMBL" id="MEL0565905.1"/>
    </source>
</evidence>
<dbReference type="PANTHER" id="PTHR43804:SF7">
    <property type="entry name" value="LD18447P"/>
    <property type="match status" value="1"/>
</dbReference>
<dbReference type="Proteomes" id="UP001385848">
    <property type="component" value="Unassembled WGS sequence"/>
</dbReference>